<dbReference type="AlphaFoldDB" id="A0A2G6JKP6"/>
<evidence type="ECO:0000313" key="5">
    <source>
        <dbReference type="Proteomes" id="UP000243469"/>
    </source>
</evidence>
<dbReference type="SUPFAM" id="SSF48008">
    <property type="entry name" value="GntR ligand-binding domain-like"/>
    <property type="match status" value="1"/>
</dbReference>
<comment type="caution">
    <text evidence="4">The sequence shown here is derived from an EMBL/GenBank/DDBJ whole genome shotgun (WGS) entry which is preliminary data.</text>
</comment>
<dbReference type="Gene3D" id="1.20.120.530">
    <property type="entry name" value="GntR ligand-binding domain-like"/>
    <property type="match status" value="1"/>
</dbReference>
<gene>
    <name evidence="4" type="ORF">CSA60_03595</name>
</gene>
<dbReference type="EMBL" id="PDSH01000018">
    <property type="protein sequence ID" value="PIE23975.1"/>
    <property type="molecule type" value="Genomic_DNA"/>
</dbReference>
<evidence type="ECO:0000313" key="4">
    <source>
        <dbReference type="EMBL" id="PIE23975.1"/>
    </source>
</evidence>
<keyword evidence="2" id="KW-0238">DNA-binding</keyword>
<name>A0A2G6JKP6_NEPCE</name>
<keyword evidence="3" id="KW-0804">Transcription</keyword>
<sequence>MMHALFNSLREHMWGNQSNYVHQKKLNERHKMLMDAILEGKSEEVRQAALQHLVYVAGALPEIE</sequence>
<dbReference type="InterPro" id="IPR008920">
    <property type="entry name" value="TF_FadR/GntR_C"/>
</dbReference>
<evidence type="ECO:0000256" key="2">
    <source>
        <dbReference type="ARBA" id="ARBA00023125"/>
    </source>
</evidence>
<accession>A0A2G6JKP6</accession>
<dbReference type="Proteomes" id="UP000243469">
    <property type="component" value="Unassembled WGS sequence"/>
</dbReference>
<evidence type="ECO:0000256" key="3">
    <source>
        <dbReference type="ARBA" id="ARBA00023163"/>
    </source>
</evidence>
<proteinExistence type="predicted"/>
<keyword evidence="1" id="KW-0805">Transcription regulation</keyword>
<dbReference type="GO" id="GO:0003677">
    <property type="term" value="F:DNA binding"/>
    <property type="evidence" value="ECO:0007669"/>
    <property type="project" value="UniProtKB-KW"/>
</dbReference>
<reference evidence="4 5" key="1">
    <citation type="submission" date="2017-10" db="EMBL/GenBank/DDBJ databases">
        <title>Novel microbial diversity and functional potential in the marine mammal oral microbiome.</title>
        <authorList>
            <person name="Dudek N.K."/>
            <person name="Sun C.L."/>
            <person name="Burstein D."/>
            <person name="Kantor R.S."/>
            <person name="Aliaga Goltsman D.S."/>
            <person name="Bik E.M."/>
            <person name="Thomas B.C."/>
            <person name="Banfield J.F."/>
            <person name="Relman D.A."/>
        </authorList>
    </citation>
    <scope>NUCLEOTIDE SEQUENCE [LARGE SCALE GENOMIC DNA]</scope>
    <source>
        <strain evidence="4">DOLJORAL78_47_21</strain>
    </source>
</reference>
<protein>
    <submittedName>
        <fullName evidence="4">Uncharacterized protein</fullName>
    </submittedName>
</protein>
<evidence type="ECO:0000256" key="1">
    <source>
        <dbReference type="ARBA" id="ARBA00023015"/>
    </source>
</evidence>
<organism evidence="4 5">
    <name type="scientific">Neptuniibacter caesariensis</name>
    <dbReference type="NCBI Taxonomy" id="207954"/>
    <lineage>
        <taxon>Bacteria</taxon>
        <taxon>Pseudomonadati</taxon>
        <taxon>Pseudomonadota</taxon>
        <taxon>Gammaproteobacteria</taxon>
        <taxon>Oceanospirillales</taxon>
        <taxon>Oceanospirillaceae</taxon>
        <taxon>Neptuniibacter</taxon>
    </lineage>
</organism>